<dbReference type="Proteomes" id="UP000704712">
    <property type="component" value="Unassembled WGS sequence"/>
</dbReference>
<dbReference type="AlphaFoldDB" id="A0A8S9VB49"/>
<gene>
    <name evidence="2" type="ORF">GN958_ATG02370</name>
</gene>
<feature type="compositionally biased region" description="Basic and acidic residues" evidence="1">
    <location>
        <begin position="82"/>
        <end position="95"/>
    </location>
</feature>
<organism evidence="2 3">
    <name type="scientific">Phytophthora infestans</name>
    <name type="common">Potato late blight agent</name>
    <name type="synonym">Botrytis infestans</name>
    <dbReference type="NCBI Taxonomy" id="4787"/>
    <lineage>
        <taxon>Eukaryota</taxon>
        <taxon>Sar</taxon>
        <taxon>Stramenopiles</taxon>
        <taxon>Oomycota</taxon>
        <taxon>Peronosporomycetes</taxon>
        <taxon>Peronosporales</taxon>
        <taxon>Peronosporaceae</taxon>
        <taxon>Phytophthora</taxon>
    </lineage>
</organism>
<comment type="caution">
    <text evidence="2">The sequence shown here is derived from an EMBL/GenBank/DDBJ whole genome shotgun (WGS) entry which is preliminary data.</text>
</comment>
<evidence type="ECO:0000256" key="1">
    <source>
        <dbReference type="SAM" id="MobiDB-lite"/>
    </source>
</evidence>
<feature type="region of interest" description="Disordered" evidence="1">
    <location>
        <begin position="32"/>
        <end position="187"/>
    </location>
</feature>
<sequence>MAPRRETRREAEAFRAHLEERSTADRHRLLAEHHAFLSGERQNDAAFGDGTRNTSAERPERVPASGIHLPPTGKTVAYIEAAKQRMADRQAEKAAAKKNTAAKNKGGRSSKTKTSTPKSPGKKKISKRQQSALTRKKAKERERAALKERRGADSRKRALADLKRKRSAEPAGLSETMTVAGSRLSAG</sequence>
<evidence type="ECO:0000313" key="2">
    <source>
        <dbReference type="EMBL" id="KAF4148429.1"/>
    </source>
</evidence>
<protein>
    <submittedName>
        <fullName evidence="2">Uncharacterized protein</fullName>
    </submittedName>
</protein>
<reference evidence="2" key="1">
    <citation type="submission" date="2020-03" db="EMBL/GenBank/DDBJ databases">
        <title>Hybrid Assembly of Korean Phytophthora infestans isolates.</title>
        <authorList>
            <person name="Prokchorchik M."/>
            <person name="Lee Y."/>
            <person name="Seo J."/>
            <person name="Cho J.-H."/>
            <person name="Park Y.-E."/>
            <person name="Jang D.-C."/>
            <person name="Im J.-S."/>
            <person name="Choi J.-G."/>
            <person name="Park H.-J."/>
            <person name="Lee G.-B."/>
            <person name="Lee Y.-G."/>
            <person name="Hong S.-Y."/>
            <person name="Cho K."/>
            <person name="Sohn K.H."/>
        </authorList>
    </citation>
    <scope>NUCLEOTIDE SEQUENCE</scope>
    <source>
        <strain evidence="2">KR_2_A2</strain>
    </source>
</reference>
<name>A0A8S9VB49_PHYIN</name>
<dbReference type="EMBL" id="JAACNO010000270">
    <property type="protein sequence ID" value="KAF4148429.1"/>
    <property type="molecule type" value="Genomic_DNA"/>
</dbReference>
<evidence type="ECO:0000313" key="3">
    <source>
        <dbReference type="Proteomes" id="UP000704712"/>
    </source>
</evidence>
<proteinExistence type="predicted"/>
<accession>A0A8S9VB49</accession>
<feature type="compositionally biased region" description="Basic and acidic residues" evidence="1">
    <location>
        <begin position="139"/>
        <end position="162"/>
    </location>
</feature>